<accession>A0AAU9BTY5</accession>
<reference evidence="1" key="1">
    <citation type="journal article" date="2020" name="J Glob Antimicrob Resist">
        <title>Genomic characterization of clinical Enterobacter roggenkampii co-harboring blaIMP-1- and blaGES-5-encoding IncP6 and mcr-9-encoding IncHI2 plasmids isolated in Japan.</title>
        <authorList>
            <person name="Umeda K."/>
            <person name="Nakamura H."/>
            <person name="Fukuda A."/>
            <person name="Matsumoto Y."/>
            <person name="Motooka D."/>
            <person name="Nakamura S."/>
            <person name="Yasui Y."/>
            <person name="Yoshida H."/>
            <person name="Kawahara R."/>
        </authorList>
    </citation>
    <scope>NUCLEOTIDE SEQUENCE</scope>
    <source>
        <strain evidence="1">OIPH-N260</strain>
    </source>
</reference>
<evidence type="ECO:0000313" key="1">
    <source>
        <dbReference type="EMBL" id="BCL41740.1"/>
    </source>
</evidence>
<sequence>MKRGTAEAHMNKLHTISEMLKLAGRLNEIVAEMQARKDAILAEMNKKAA</sequence>
<dbReference type="Proteomes" id="UP000595858">
    <property type="component" value="Chromosome"/>
</dbReference>
<protein>
    <submittedName>
        <fullName evidence="1">Uncharacterized protein</fullName>
    </submittedName>
</protein>
<proteinExistence type="predicted"/>
<dbReference type="EMBL" id="AP023447">
    <property type="protein sequence ID" value="BCL41740.1"/>
    <property type="molecule type" value="Genomic_DNA"/>
</dbReference>
<evidence type="ECO:0000313" key="2">
    <source>
        <dbReference type="Proteomes" id="UP000595858"/>
    </source>
</evidence>
<name>A0AAU9BTY5_9ENTR</name>
<gene>
    <name evidence="1" type="ORF">OIPHN260_12420</name>
</gene>
<dbReference type="AlphaFoldDB" id="A0AAU9BTY5"/>
<organism evidence="1 2">
    <name type="scientific">Enterobacter roggenkampii</name>
    <dbReference type="NCBI Taxonomy" id="1812935"/>
    <lineage>
        <taxon>Bacteria</taxon>
        <taxon>Pseudomonadati</taxon>
        <taxon>Pseudomonadota</taxon>
        <taxon>Gammaproteobacteria</taxon>
        <taxon>Enterobacterales</taxon>
        <taxon>Enterobacteriaceae</taxon>
        <taxon>Enterobacter</taxon>
        <taxon>Enterobacter cloacae complex</taxon>
    </lineage>
</organism>